<feature type="region of interest" description="Disordered" evidence="1">
    <location>
        <begin position="122"/>
        <end position="142"/>
    </location>
</feature>
<sequence length="155" mass="16952">MVVVIVGRLVREVVVNVVPALRVRAAAVVHAVVVVVVQVVVMVQQVGCGRLRLQVMVVMVVMVVPGASDSGAAGTAVHHDSGRPQRVRPLRARVHVVIVVPVVERVRPLQVLEADRLSRRADRWPRGRPPSRHRRTRPPSPAVVAVFPCGDRALW</sequence>
<protein>
    <submittedName>
        <fullName evidence="3">Uncharacterized protein</fullName>
    </submittedName>
</protein>
<evidence type="ECO:0000313" key="4">
    <source>
        <dbReference type="Proteomes" id="UP000478052"/>
    </source>
</evidence>
<proteinExistence type="predicted"/>
<accession>A0A6G0ZRW0</accession>
<feature type="transmembrane region" description="Helical" evidence="2">
    <location>
        <begin position="23"/>
        <end position="43"/>
    </location>
</feature>
<evidence type="ECO:0000313" key="3">
    <source>
        <dbReference type="EMBL" id="KAF0774088.1"/>
    </source>
</evidence>
<dbReference type="EMBL" id="VUJU01000010">
    <property type="protein sequence ID" value="KAF0774088.1"/>
    <property type="molecule type" value="Genomic_DNA"/>
</dbReference>
<evidence type="ECO:0000256" key="1">
    <source>
        <dbReference type="SAM" id="MobiDB-lite"/>
    </source>
</evidence>
<keyword evidence="2" id="KW-1133">Transmembrane helix</keyword>
<evidence type="ECO:0000256" key="2">
    <source>
        <dbReference type="SAM" id="Phobius"/>
    </source>
</evidence>
<name>A0A6G0ZRW0_APHCR</name>
<gene>
    <name evidence="3" type="ORF">FWK35_00008210</name>
</gene>
<reference evidence="3 4" key="1">
    <citation type="submission" date="2019-08" db="EMBL/GenBank/DDBJ databases">
        <title>Whole genome of Aphis craccivora.</title>
        <authorList>
            <person name="Voronova N.V."/>
            <person name="Shulinski R.S."/>
            <person name="Bandarenka Y.V."/>
            <person name="Zhorov D.G."/>
            <person name="Warner D."/>
        </authorList>
    </citation>
    <scope>NUCLEOTIDE SEQUENCE [LARGE SCALE GENOMIC DNA]</scope>
    <source>
        <strain evidence="3">180601</strain>
        <tissue evidence="3">Whole Body</tissue>
    </source>
</reference>
<comment type="caution">
    <text evidence="3">The sequence shown here is derived from an EMBL/GenBank/DDBJ whole genome shotgun (WGS) entry which is preliminary data.</text>
</comment>
<keyword evidence="2" id="KW-0472">Membrane</keyword>
<keyword evidence="2" id="KW-0812">Transmembrane</keyword>
<keyword evidence="4" id="KW-1185">Reference proteome</keyword>
<dbReference type="Proteomes" id="UP000478052">
    <property type="component" value="Unassembled WGS sequence"/>
</dbReference>
<dbReference type="AlphaFoldDB" id="A0A6G0ZRW0"/>
<organism evidence="3 4">
    <name type="scientific">Aphis craccivora</name>
    <name type="common">Cowpea aphid</name>
    <dbReference type="NCBI Taxonomy" id="307492"/>
    <lineage>
        <taxon>Eukaryota</taxon>
        <taxon>Metazoa</taxon>
        <taxon>Ecdysozoa</taxon>
        <taxon>Arthropoda</taxon>
        <taxon>Hexapoda</taxon>
        <taxon>Insecta</taxon>
        <taxon>Pterygota</taxon>
        <taxon>Neoptera</taxon>
        <taxon>Paraneoptera</taxon>
        <taxon>Hemiptera</taxon>
        <taxon>Sternorrhyncha</taxon>
        <taxon>Aphidomorpha</taxon>
        <taxon>Aphidoidea</taxon>
        <taxon>Aphididae</taxon>
        <taxon>Aphidini</taxon>
        <taxon>Aphis</taxon>
        <taxon>Aphis</taxon>
    </lineage>
</organism>